<keyword evidence="2" id="KW-0472">Membrane</keyword>
<dbReference type="PANTHER" id="PTHR23070">
    <property type="entry name" value="BCS1 AAA-TYPE ATPASE"/>
    <property type="match status" value="1"/>
</dbReference>
<comment type="caution">
    <text evidence="4">The sequence shown here is derived from an EMBL/GenBank/DDBJ whole genome shotgun (WGS) entry which is preliminary data.</text>
</comment>
<name>A0A2I0I316_PUNGR</name>
<dbReference type="STRING" id="22663.A0A2I0I316"/>
<evidence type="ECO:0000259" key="3">
    <source>
        <dbReference type="Pfam" id="PF00004"/>
    </source>
</evidence>
<organism evidence="4 5">
    <name type="scientific">Punica granatum</name>
    <name type="common">Pomegranate</name>
    <dbReference type="NCBI Taxonomy" id="22663"/>
    <lineage>
        <taxon>Eukaryota</taxon>
        <taxon>Viridiplantae</taxon>
        <taxon>Streptophyta</taxon>
        <taxon>Embryophyta</taxon>
        <taxon>Tracheophyta</taxon>
        <taxon>Spermatophyta</taxon>
        <taxon>Magnoliopsida</taxon>
        <taxon>eudicotyledons</taxon>
        <taxon>Gunneridae</taxon>
        <taxon>Pentapetalae</taxon>
        <taxon>rosids</taxon>
        <taxon>malvids</taxon>
        <taxon>Myrtales</taxon>
        <taxon>Lythraceae</taxon>
        <taxon>Punica</taxon>
    </lineage>
</organism>
<feature type="domain" description="ATPase AAA-type core" evidence="3">
    <location>
        <begin position="67"/>
        <end position="166"/>
    </location>
</feature>
<dbReference type="InterPro" id="IPR050747">
    <property type="entry name" value="Mitochondrial_chaperone_BCS1"/>
</dbReference>
<feature type="transmembrane region" description="Helical" evidence="2">
    <location>
        <begin position="191"/>
        <end position="211"/>
    </location>
</feature>
<proteinExistence type="predicted"/>
<dbReference type="GO" id="GO:0016887">
    <property type="term" value="F:ATP hydrolysis activity"/>
    <property type="evidence" value="ECO:0007669"/>
    <property type="project" value="InterPro"/>
</dbReference>
<accession>A0A2I0I316</accession>
<dbReference type="Gene3D" id="3.40.50.300">
    <property type="entry name" value="P-loop containing nucleotide triphosphate hydrolases"/>
    <property type="match status" value="1"/>
</dbReference>
<evidence type="ECO:0000313" key="5">
    <source>
        <dbReference type="Proteomes" id="UP000233551"/>
    </source>
</evidence>
<dbReference type="InterPro" id="IPR027417">
    <property type="entry name" value="P-loop_NTPase"/>
</dbReference>
<dbReference type="SUPFAM" id="SSF52540">
    <property type="entry name" value="P-loop containing nucleoside triphosphate hydrolases"/>
    <property type="match status" value="1"/>
</dbReference>
<protein>
    <recommendedName>
        <fullName evidence="3">ATPase AAA-type core domain-containing protein</fullName>
    </recommendedName>
</protein>
<sequence length="263" mass="29903">MKVRNQQRRLYTNNGSFWSHVVFEHPATFQTLVMEPERKKEIMDDLIEFSQVEDFYARTSRAWKRGYLLYGPAGTGKSLMIAAMANLLGYDPYDLELMAVKDNTELRKLLIETSSKSIIVIEDIDCSLDLTGQTKEKSKEENEDEKNPMKKLAVDDRETKPSNVTLSGLLNFIDGLCHPWLLAQMVPARGFIFFLGVVSTGLYLLIVYGAASGPWQRNIVIIFSFGFRIERSQRELKGCLAAEGWHLWGGFSSGHGFHRAEQP</sequence>
<dbReference type="EMBL" id="PGOL01004134">
    <property type="protein sequence ID" value="PKI38327.1"/>
    <property type="molecule type" value="Genomic_DNA"/>
</dbReference>
<evidence type="ECO:0000256" key="1">
    <source>
        <dbReference type="SAM" id="MobiDB-lite"/>
    </source>
</evidence>
<feature type="transmembrane region" description="Helical" evidence="2">
    <location>
        <begin position="67"/>
        <end position="88"/>
    </location>
</feature>
<dbReference type="Pfam" id="PF00004">
    <property type="entry name" value="AAA"/>
    <property type="match status" value="1"/>
</dbReference>
<evidence type="ECO:0000313" key="4">
    <source>
        <dbReference type="EMBL" id="PKI38327.1"/>
    </source>
</evidence>
<dbReference type="Proteomes" id="UP000233551">
    <property type="component" value="Unassembled WGS sequence"/>
</dbReference>
<evidence type="ECO:0000256" key="2">
    <source>
        <dbReference type="SAM" id="Phobius"/>
    </source>
</evidence>
<gene>
    <name evidence="4" type="ORF">CRG98_041285</name>
</gene>
<keyword evidence="5" id="KW-1185">Reference proteome</keyword>
<feature type="region of interest" description="Disordered" evidence="1">
    <location>
        <begin position="134"/>
        <end position="154"/>
    </location>
</feature>
<dbReference type="GO" id="GO:0005524">
    <property type="term" value="F:ATP binding"/>
    <property type="evidence" value="ECO:0007669"/>
    <property type="project" value="InterPro"/>
</dbReference>
<reference evidence="4 5" key="1">
    <citation type="submission" date="2017-11" db="EMBL/GenBank/DDBJ databases">
        <title>De-novo sequencing of pomegranate (Punica granatum L.) genome.</title>
        <authorList>
            <person name="Akparov Z."/>
            <person name="Amiraslanov A."/>
            <person name="Hajiyeva S."/>
            <person name="Abbasov M."/>
            <person name="Kaur K."/>
            <person name="Hamwieh A."/>
            <person name="Solovyev V."/>
            <person name="Salamov A."/>
            <person name="Braich B."/>
            <person name="Kosarev P."/>
            <person name="Mahmoud A."/>
            <person name="Hajiyev E."/>
            <person name="Babayeva S."/>
            <person name="Izzatullayeva V."/>
            <person name="Mammadov A."/>
            <person name="Mammadov A."/>
            <person name="Sharifova S."/>
            <person name="Ojaghi J."/>
            <person name="Eynullazada K."/>
            <person name="Bayramov B."/>
            <person name="Abdulazimova A."/>
            <person name="Shahmuradov I."/>
        </authorList>
    </citation>
    <scope>NUCLEOTIDE SEQUENCE [LARGE SCALE GENOMIC DNA]</scope>
    <source>
        <strain evidence="5">cv. AG2017</strain>
        <tissue evidence="4">Leaf</tissue>
    </source>
</reference>
<keyword evidence="2" id="KW-1133">Transmembrane helix</keyword>
<dbReference type="AlphaFoldDB" id="A0A2I0I316"/>
<dbReference type="InterPro" id="IPR003959">
    <property type="entry name" value="ATPase_AAA_core"/>
</dbReference>
<keyword evidence="2" id="KW-0812">Transmembrane</keyword>